<dbReference type="PROSITE" id="PS51257">
    <property type="entry name" value="PROKAR_LIPOPROTEIN"/>
    <property type="match status" value="1"/>
</dbReference>
<evidence type="ECO:0000256" key="3">
    <source>
        <dbReference type="ARBA" id="ARBA00022729"/>
    </source>
</evidence>
<evidence type="ECO:0000259" key="7">
    <source>
        <dbReference type="Pfam" id="PF14322"/>
    </source>
</evidence>
<dbReference type="InterPro" id="IPR033985">
    <property type="entry name" value="SusD-like_N"/>
</dbReference>
<keyword evidence="4" id="KW-0472">Membrane</keyword>
<dbReference type="SUPFAM" id="SSF48452">
    <property type="entry name" value="TPR-like"/>
    <property type="match status" value="1"/>
</dbReference>
<keyword evidence="9" id="KW-1185">Reference proteome</keyword>
<evidence type="ECO:0000313" key="9">
    <source>
        <dbReference type="Proteomes" id="UP000190166"/>
    </source>
</evidence>
<gene>
    <name evidence="8" type="ORF">SAMN05660461_5904</name>
</gene>
<evidence type="ECO:0000259" key="6">
    <source>
        <dbReference type="Pfam" id="PF07980"/>
    </source>
</evidence>
<evidence type="ECO:0000256" key="1">
    <source>
        <dbReference type="ARBA" id="ARBA00004442"/>
    </source>
</evidence>
<organism evidence="8 9">
    <name type="scientific">Chitinophaga ginsengisegetis</name>
    <dbReference type="NCBI Taxonomy" id="393003"/>
    <lineage>
        <taxon>Bacteria</taxon>
        <taxon>Pseudomonadati</taxon>
        <taxon>Bacteroidota</taxon>
        <taxon>Chitinophagia</taxon>
        <taxon>Chitinophagales</taxon>
        <taxon>Chitinophagaceae</taxon>
        <taxon>Chitinophaga</taxon>
    </lineage>
</organism>
<keyword evidence="3" id="KW-0732">Signal</keyword>
<sequence length="549" mass="61398">MYFLKQTIIKMKLLKFRNILFILALLSSCNIDRMPENVVSDASFWKSESDLKAAANYLYTFLPTMPLTADNMSDDGFAMVANEISSGTWQPPATSSDFTTPYQLIRAANNIIEKSVNAVAAGVVPETVDRYIAEAKFFRAWGYFSLVQRYGDVPLIKTTLKEDAAELTAAKSPREEVVSLIYSDLSEAAAILPTPTALGAGSNYGRISKTAALAFKARVALYEGTRAKFHSYGNPTAHLTIAVQAAKAVMESGEHDLFSNYFDLFQYAGKGRQNRENILVRQYGSSMTDQILSHNIGVIINGACNPTRSLVDAYLMKDGLPIDKSPLYVAPTRHSEIFVNRDARLAASVMKEGDQYFQNTPYTFPQLVYQTTGFCYRKFVNAADQLPPNNNQSFIDLPVIRYAEVLLTYAEATYELNGNITDADLKISINLLRARASLPDLTNAFVADHSLSMREEIRRERRVELAMEGFRYWDIIRWKIAETVLPKPILGCYFFPGGFGTATPQLTADNYILAQSGASRSFNSQRDYLWPFPVNELALNPNLVQNPNW</sequence>
<dbReference type="STRING" id="393003.SAMN05660461_5904"/>
<dbReference type="Pfam" id="PF07980">
    <property type="entry name" value="SusD_RagB"/>
    <property type="match status" value="1"/>
</dbReference>
<dbReference type="AlphaFoldDB" id="A0A1T5PB87"/>
<dbReference type="Pfam" id="PF14322">
    <property type="entry name" value="SusD-like_3"/>
    <property type="match status" value="1"/>
</dbReference>
<dbReference type="EMBL" id="FUZZ01000006">
    <property type="protein sequence ID" value="SKD10004.1"/>
    <property type="molecule type" value="Genomic_DNA"/>
</dbReference>
<accession>A0A1T5PB87</accession>
<comment type="similarity">
    <text evidence="2">Belongs to the SusD family.</text>
</comment>
<evidence type="ECO:0000256" key="4">
    <source>
        <dbReference type="ARBA" id="ARBA00023136"/>
    </source>
</evidence>
<evidence type="ECO:0000256" key="5">
    <source>
        <dbReference type="ARBA" id="ARBA00023237"/>
    </source>
</evidence>
<feature type="domain" description="SusD-like N-terminal" evidence="7">
    <location>
        <begin position="89"/>
        <end position="221"/>
    </location>
</feature>
<dbReference type="Gene3D" id="1.25.40.390">
    <property type="match status" value="1"/>
</dbReference>
<evidence type="ECO:0000256" key="2">
    <source>
        <dbReference type="ARBA" id="ARBA00006275"/>
    </source>
</evidence>
<comment type="subcellular location">
    <subcellularLocation>
        <location evidence="1">Cell outer membrane</location>
    </subcellularLocation>
</comment>
<dbReference type="InterPro" id="IPR011990">
    <property type="entry name" value="TPR-like_helical_dom_sf"/>
</dbReference>
<name>A0A1T5PB87_9BACT</name>
<protein>
    <submittedName>
        <fullName evidence="8">Starch-binding associating with outer membrane</fullName>
    </submittedName>
</protein>
<dbReference type="Proteomes" id="UP000190166">
    <property type="component" value="Unassembled WGS sequence"/>
</dbReference>
<keyword evidence="5" id="KW-0998">Cell outer membrane</keyword>
<dbReference type="GO" id="GO:0009279">
    <property type="term" value="C:cell outer membrane"/>
    <property type="evidence" value="ECO:0007669"/>
    <property type="project" value="UniProtKB-SubCell"/>
</dbReference>
<feature type="domain" description="RagB/SusD" evidence="6">
    <location>
        <begin position="302"/>
        <end position="549"/>
    </location>
</feature>
<reference evidence="8 9" key="1">
    <citation type="submission" date="2017-02" db="EMBL/GenBank/DDBJ databases">
        <authorList>
            <person name="Peterson S.W."/>
        </authorList>
    </citation>
    <scope>NUCLEOTIDE SEQUENCE [LARGE SCALE GENOMIC DNA]</scope>
    <source>
        <strain evidence="8 9">DSM 18108</strain>
    </source>
</reference>
<proteinExistence type="inferred from homology"/>
<evidence type="ECO:0000313" key="8">
    <source>
        <dbReference type="EMBL" id="SKD10004.1"/>
    </source>
</evidence>
<dbReference type="InterPro" id="IPR012944">
    <property type="entry name" value="SusD_RagB_dom"/>
</dbReference>